<accession>A0A1H3HP25</accession>
<evidence type="ECO:0000313" key="3">
    <source>
        <dbReference type="Proteomes" id="UP000198921"/>
    </source>
</evidence>
<keyword evidence="3" id="KW-1185">Reference proteome</keyword>
<protein>
    <recommendedName>
        <fullName evidence="4">DNA-binding protein</fullName>
    </recommendedName>
</protein>
<evidence type="ECO:0000256" key="1">
    <source>
        <dbReference type="SAM" id="MobiDB-lite"/>
    </source>
</evidence>
<sequence length="132" mass="13902">MILTGVTSPGDADQAAAEADARSRLLGAGGADLPRPPWLHGSQPPSAVDLVHLALWRARRGAEDDADLLAALRLLPAARAELDQLEAALLFTARSAGLSWRRVSEAMGLASPQAAQQRFDRVTGRVDSRGGD</sequence>
<dbReference type="OrthoDB" id="4484078at2"/>
<organism evidence="2 3">
    <name type="scientific">Geodermatophilus africanus</name>
    <dbReference type="NCBI Taxonomy" id="1137993"/>
    <lineage>
        <taxon>Bacteria</taxon>
        <taxon>Bacillati</taxon>
        <taxon>Actinomycetota</taxon>
        <taxon>Actinomycetes</taxon>
        <taxon>Geodermatophilales</taxon>
        <taxon>Geodermatophilaceae</taxon>
        <taxon>Geodermatophilus</taxon>
    </lineage>
</organism>
<feature type="region of interest" description="Disordered" evidence="1">
    <location>
        <begin position="1"/>
        <end position="42"/>
    </location>
</feature>
<gene>
    <name evidence="2" type="ORF">SAMN05660209_02196</name>
</gene>
<evidence type="ECO:0000313" key="2">
    <source>
        <dbReference type="EMBL" id="SDY17243.1"/>
    </source>
</evidence>
<dbReference type="Proteomes" id="UP000198921">
    <property type="component" value="Unassembled WGS sequence"/>
</dbReference>
<dbReference type="AlphaFoldDB" id="A0A1H3HP25"/>
<reference evidence="3" key="1">
    <citation type="submission" date="2016-10" db="EMBL/GenBank/DDBJ databases">
        <authorList>
            <person name="Varghese N."/>
            <person name="Submissions S."/>
        </authorList>
    </citation>
    <scope>NUCLEOTIDE SEQUENCE [LARGE SCALE GENOMIC DNA]</scope>
    <source>
        <strain evidence="3">DSM 45422</strain>
    </source>
</reference>
<name>A0A1H3HP25_9ACTN</name>
<dbReference type="STRING" id="1137993.SAMN05660209_02196"/>
<feature type="compositionally biased region" description="Basic and acidic residues" evidence="1">
    <location>
        <begin position="118"/>
        <end position="132"/>
    </location>
</feature>
<dbReference type="EMBL" id="FNOT01000005">
    <property type="protein sequence ID" value="SDY17243.1"/>
    <property type="molecule type" value="Genomic_DNA"/>
</dbReference>
<evidence type="ECO:0008006" key="4">
    <source>
        <dbReference type="Google" id="ProtNLM"/>
    </source>
</evidence>
<proteinExistence type="predicted"/>
<feature type="region of interest" description="Disordered" evidence="1">
    <location>
        <begin position="111"/>
        <end position="132"/>
    </location>
</feature>